<evidence type="ECO:0000256" key="8">
    <source>
        <dbReference type="ARBA" id="ARBA00022792"/>
    </source>
</evidence>
<evidence type="ECO:0000313" key="21">
    <source>
        <dbReference type="EMBL" id="AZL93446.1"/>
    </source>
</evidence>
<keyword evidence="6" id="KW-0679">Respiratory chain</keyword>
<evidence type="ECO:0000256" key="1">
    <source>
        <dbReference type="ARBA" id="ARBA00003257"/>
    </source>
</evidence>
<feature type="transmembrane region" description="Helical" evidence="17">
    <location>
        <begin position="268"/>
        <end position="287"/>
    </location>
</feature>
<dbReference type="InterPro" id="IPR010934">
    <property type="entry name" value="NADH_DH_su5_C"/>
</dbReference>
<evidence type="ECO:0000256" key="6">
    <source>
        <dbReference type="ARBA" id="ARBA00022660"/>
    </source>
</evidence>
<keyword evidence="12 17" id="KW-0520">NAD</keyword>
<feature type="domain" description="NADH-Ubiquinone oxidoreductase (complex I) chain 5 N-terminal" evidence="19">
    <location>
        <begin position="43"/>
        <end position="91"/>
    </location>
</feature>
<keyword evidence="10" id="KW-0249">Electron transport</keyword>
<feature type="transmembrane region" description="Helical" evidence="17">
    <location>
        <begin position="138"/>
        <end position="164"/>
    </location>
</feature>
<feature type="transmembrane region" description="Helical" evidence="17">
    <location>
        <begin position="293"/>
        <end position="317"/>
    </location>
</feature>
<evidence type="ECO:0000259" key="18">
    <source>
        <dbReference type="Pfam" id="PF00361"/>
    </source>
</evidence>
<dbReference type="EMBL" id="MG923511">
    <property type="protein sequence ID" value="AZL93446.1"/>
    <property type="molecule type" value="Genomic_DNA"/>
</dbReference>
<evidence type="ECO:0000256" key="12">
    <source>
        <dbReference type="ARBA" id="ARBA00023027"/>
    </source>
</evidence>
<evidence type="ECO:0000256" key="3">
    <source>
        <dbReference type="ARBA" id="ARBA00012944"/>
    </source>
</evidence>
<feature type="transmembrane region" description="Helical" evidence="17">
    <location>
        <begin position="60"/>
        <end position="78"/>
    </location>
</feature>
<feature type="transmembrane region" description="Helical" evidence="17">
    <location>
        <begin position="236"/>
        <end position="256"/>
    </location>
</feature>
<dbReference type="PANTHER" id="PTHR42829:SF2">
    <property type="entry name" value="NADH-UBIQUINONE OXIDOREDUCTASE CHAIN 5"/>
    <property type="match status" value="1"/>
</dbReference>
<evidence type="ECO:0000256" key="5">
    <source>
        <dbReference type="ARBA" id="ARBA00022448"/>
    </source>
</evidence>
<keyword evidence="5 17" id="KW-0813">Transport</keyword>
<dbReference type="InterPro" id="IPR001516">
    <property type="entry name" value="Proton_antipo_N"/>
</dbReference>
<evidence type="ECO:0000256" key="4">
    <source>
        <dbReference type="ARBA" id="ARBA00021096"/>
    </source>
</evidence>
<comment type="function">
    <text evidence="17">Core subunit of the mitochondrial membrane respiratory chain NADH dehydrogenase (Complex I) which catalyzes electron transfer from NADH through the respiratory chain, using ubiquinone as an electron acceptor. Essential for the catalytic activity and assembly of complex I.</text>
</comment>
<feature type="transmembrane region" description="Helical" evidence="17">
    <location>
        <begin position="373"/>
        <end position="395"/>
    </location>
</feature>
<protein>
    <recommendedName>
        <fullName evidence="4 17">NADH-ubiquinone oxidoreductase chain 5</fullName>
        <ecNumber evidence="3 17">7.1.1.2</ecNumber>
    </recommendedName>
</protein>
<dbReference type="EC" id="7.1.1.2" evidence="3 17"/>
<feature type="transmembrane region" description="Helical" evidence="17">
    <location>
        <begin position="329"/>
        <end position="353"/>
    </location>
</feature>
<evidence type="ECO:0000256" key="2">
    <source>
        <dbReference type="ARBA" id="ARBA00004448"/>
    </source>
</evidence>
<keyword evidence="15 17" id="KW-0472">Membrane</keyword>
<comment type="similarity">
    <text evidence="17">Belongs to the complex I subunit 5 family.</text>
</comment>
<dbReference type="GO" id="GO:0008137">
    <property type="term" value="F:NADH dehydrogenase (ubiquinone) activity"/>
    <property type="evidence" value="ECO:0007669"/>
    <property type="project" value="UniProtKB-EC"/>
</dbReference>
<feature type="domain" description="NADH dehydrogenase subunit 5 C-terminal" evidence="20">
    <location>
        <begin position="389"/>
        <end position="566"/>
    </location>
</feature>
<feature type="domain" description="NADH:quinone oxidoreductase/Mrp antiporter transmembrane" evidence="18">
    <location>
        <begin position="107"/>
        <end position="379"/>
    </location>
</feature>
<name>A0A3Q8UAF3_9HYME</name>
<geneLocation type="mitochondrion" evidence="21"/>
<keyword evidence="9" id="KW-1278">Translocase</keyword>
<keyword evidence="8" id="KW-0999">Mitochondrion inner membrane</keyword>
<dbReference type="Pfam" id="PF06455">
    <property type="entry name" value="NADH5_C"/>
    <property type="match status" value="1"/>
</dbReference>
<feature type="transmembrane region" description="Helical" evidence="17">
    <location>
        <begin position="483"/>
        <end position="499"/>
    </location>
</feature>
<evidence type="ECO:0000256" key="7">
    <source>
        <dbReference type="ARBA" id="ARBA00022692"/>
    </source>
</evidence>
<feature type="transmembrane region" description="Helical" evidence="17">
    <location>
        <begin position="548"/>
        <end position="566"/>
    </location>
</feature>
<dbReference type="PRINTS" id="PR01434">
    <property type="entry name" value="NADHDHGNASE5"/>
</dbReference>
<feature type="transmembrane region" description="Helical" evidence="17">
    <location>
        <begin position="6"/>
        <end position="29"/>
    </location>
</feature>
<evidence type="ECO:0000256" key="17">
    <source>
        <dbReference type="RuleBase" id="RU003404"/>
    </source>
</evidence>
<dbReference type="GO" id="GO:0042773">
    <property type="term" value="P:ATP synthesis coupled electron transport"/>
    <property type="evidence" value="ECO:0007669"/>
    <property type="project" value="InterPro"/>
</dbReference>
<feature type="transmembrane region" description="Helical" evidence="17">
    <location>
        <begin position="90"/>
        <end position="107"/>
    </location>
</feature>
<dbReference type="GO" id="GO:0005743">
    <property type="term" value="C:mitochondrial inner membrane"/>
    <property type="evidence" value="ECO:0007669"/>
    <property type="project" value="UniProtKB-SubCell"/>
</dbReference>
<organism evidence="21">
    <name type="scientific">Pristaulacus sp. ZJUH_2016030</name>
    <dbReference type="NCBI Taxonomy" id="2491655"/>
    <lineage>
        <taxon>Eukaryota</taxon>
        <taxon>Metazoa</taxon>
        <taxon>Ecdysozoa</taxon>
        <taxon>Arthropoda</taxon>
        <taxon>Hexapoda</taxon>
        <taxon>Insecta</taxon>
        <taxon>Pterygota</taxon>
        <taxon>Neoptera</taxon>
        <taxon>Endopterygota</taxon>
        <taxon>Hymenoptera</taxon>
        <taxon>Apocrita</taxon>
        <taxon>Evanioidea</taxon>
        <taxon>Aulacidae</taxon>
        <taxon>Pristaulacus</taxon>
    </lineage>
</organism>
<evidence type="ECO:0000256" key="10">
    <source>
        <dbReference type="ARBA" id="ARBA00022982"/>
    </source>
</evidence>
<gene>
    <name evidence="21" type="primary">nad5</name>
</gene>
<evidence type="ECO:0000259" key="20">
    <source>
        <dbReference type="Pfam" id="PF06455"/>
    </source>
</evidence>
<sequence>MKLKMIFVISSVKFLEVMFFSFIISIYMLKKKINLLMYWLMYSINSMEMNYLILIDWMSLLFISMVSLISSMILVYSIDYMESDNFLKRFFYLKILFIVSMYLLILSPSLISILLGWDGLGLTSFCLVIYYQNLKSYIAGVLTILLNRVGDIMLLMSIGVISLIGSFNLMNYFLNNLMLFVLVVIAGMTKSAQIPFSSWLPAAMAAPTPISALVHSSTLVTAGVYLLIRFNKLMEVTYLLKELLLCLVVMTMIMASLSASMENDFKKIIALSTLSQLGLMMTTLFLISEMLAFFHLLMHALFKSMMFMCGGYIIHYMKNFQDIRFMGGMIYLSPIMVVSLIISNFSLCGFYFLTGFYSKDLIIEFIMNLKMNLLIVLSIYFVGMFSLVYSFRLMMNCLIGQWNFMKLSIKFMEFKLMNFSLMMMMLMSIFGGFFFSWNYFNYISILVLSVKIKILMIFMMLMGVTMGYKFWKFNFLSKVKKKMYLVKFIMNLWMLKNLLTNNNKMIYYFSVNYYFKMEKGWNEFSMVKMLIFMKKKINKLWEVKIKNIKVMLFMNFFLILMVMFFMN</sequence>
<evidence type="ECO:0000256" key="11">
    <source>
        <dbReference type="ARBA" id="ARBA00022989"/>
    </source>
</evidence>
<dbReference type="InterPro" id="IPR001750">
    <property type="entry name" value="ND/Mrp_TM"/>
</dbReference>
<comment type="function">
    <text evidence="1">Core subunit of the mitochondrial membrane respiratory chain NADH dehydrogenase (Complex I) that is believed to belong to the minimal assembly required for catalysis. Complex I functions in the transfer of electrons from NADH to the respiratory chain. The immediate electron acceptor for the enzyme is believed to be ubiquinone.</text>
</comment>
<evidence type="ECO:0000259" key="19">
    <source>
        <dbReference type="Pfam" id="PF00662"/>
    </source>
</evidence>
<keyword evidence="11 17" id="KW-1133">Transmembrane helix</keyword>
<dbReference type="GO" id="GO:0015990">
    <property type="term" value="P:electron transport coupled proton transport"/>
    <property type="evidence" value="ECO:0007669"/>
    <property type="project" value="TreeGrafter"/>
</dbReference>
<evidence type="ECO:0000256" key="9">
    <source>
        <dbReference type="ARBA" id="ARBA00022967"/>
    </source>
</evidence>
<feature type="transmembrane region" description="Helical" evidence="17">
    <location>
        <begin position="452"/>
        <end position="471"/>
    </location>
</feature>
<proteinExistence type="inferred from homology"/>
<dbReference type="GO" id="GO:0003954">
    <property type="term" value="F:NADH dehydrogenase activity"/>
    <property type="evidence" value="ECO:0007669"/>
    <property type="project" value="TreeGrafter"/>
</dbReference>
<comment type="subcellular location">
    <subcellularLocation>
        <location evidence="2">Mitochondrion inner membrane</location>
        <topology evidence="2">Multi-pass membrane protein</topology>
    </subcellularLocation>
</comment>
<dbReference type="AlphaFoldDB" id="A0A3Q8UAF3"/>
<evidence type="ECO:0000256" key="13">
    <source>
        <dbReference type="ARBA" id="ARBA00023075"/>
    </source>
</evidence>
<keyword evidence="14 17" id="KW-0496">Mitochondrion</keyword>
<evidence type="ECO:0000256" key="14">
    <source>
        <dbReference type="ARBA" id="ARBA00023128"/>
    </source>
</evidence>
<feature type="transmembrane region" description="Helical" evidence="17">
    <location>
        <begin position="416"/>
        <end position="440"/>
    </location>
</feature>
<evidence type="ECO:0000256" key="15">
    <source>
        <dbReference type="ARBA" id="ARBA00023136"/>
    </source>
</evidence>
<feature type="transmembrane region" description="Helical" evidence="17">
    <location>
        <begin position="170"/>
        <end position="189"/>
    </location>
</feature>
<reference evidence="21" key="1">
    <citation type="journal article" date="2018" name="Mol. Phylogenet. Evol.">
        <title>Mitochondrial phylogenomics of the Hymenoptera.</title>
        <authorList>
            <person name="Tang P."/>
            <person name="Zhu J.C."/>
            <person name="Zheng B.Y."/>
            <person name="Wei S.J."/>
            <person name="Sharkey M."/>
            <person name="Chen X.X."/>
            <person name="Vogler A.P."/>
        </authorList>
    </citation>
    <scope>NUCLEOTIDE SEQUENCE</scope>
</reference>
<comment type="catalytic activity">
    <reaction evidence="16 17">
        <text>a ubiquinone + NADH + 5 H(+)(in) = a ubiquinol + NAD(+) + 4 H(+)(out)</text>
        <dbReference type="Rhea" id="RHEA:29091"/>
        <dbReference type="Rhea" id="RHEA-COMP:9565"/>
        <dbReference type="Rhea" id="RHEA-COMP:9566"/>
        <dbReference type="ChEBI" id="CHEBI:15378"/>
        <dbReference type="ChEBI" id="CHEBI:16389"/>
        <dbReference type="ChEBI" id="CHEBI:17976"/>
        <dbReference type="ChEBI" id="CHEBI:57540"/>
        <dbReference type="ChEBI" id="CHEBI:57945"/>
        <dbReference type="EC" id="7.1.1.2"/>
    </reaction>
</comment>
<dbReference type="PANTHER" id="PTHR42829">
    <property type="entry name" value="NADH-UBIQUINONE OXIDOREDUCTASE CHAIN 5"/>
    <property type="match status" value="1"/>
</dbReference>
<accession>A0A3Q8UAF3</accession>
<keyword evidence="7 17" id="KW-0812">Transmembrane</keyword>
<dbReference type="Pfam" id="PF00361">
    <property type="entry name" value="Proton_antipo_M"/>
    <property type="match status" value="1"/>
</dbReference>
<dbReference type="Pfam" id="PF00662">
    <property type="entry name" value="Proton_antipo_N"/>
    <property type="match status" value="1"/>
</dbReference>
<evidence type="ECO:0000256" key="16">
    <source>
        <dbReference type="ARBA" id="ARBA00049551"/>
    </source>
</evidence>
<feature type="transmembrane region" description="Helical" evidence="17">
    <location>
        <begin position="210"/>
        <end position="230"/>
    </location>
</feature>
<keyword evidence="13 17" id="KW-0830">Ubiquinone</keyword>
<dbReference type="InterPro" id="IPR003945">
    <property type="entry name" value="NU5C-like"/>
</dbReference>